<gene>
    <name evidence="1" type="ORF">D4A92_00270</name>
</gene>
<organism evidence="1 2">
    <name type="scientific">Rhizobium rosettiformans</name>
    <dbReference type="NCBI Taxonomy" id="1368430"/>
    <lineage>
        <taxon>Bacteria</taxon>
        <taxon>Pseudomonadati</taxon>
        <taxon>Pseudomonadota</taxon>
        <taxon>Alphaproteobacteria</taxon>
        <taxon>Hyphomicrobiales</taxon>
        <taxon>Rhizobiaceae</taxon>
        <taxon>Rhizobium/Agrobacterium group</taxon>
        <taxon>Rhizobium</taxon>
    </lineage>
</organism>
<reference evidence="1 2" key="1">
    <citation type="submission" date="2018-09" db="EMBL/GenBank/DDBJ databases">
        <title>Rhizobium sp. MAE2-X.</title>
        <authorList>
            <person name="Lee Y."/>
            <person name="Jeon C.O."/>
        </authorList>
    </citation>
    <scope>NUCLEOTIDE SEQUENCE [LARGE SCALE GENOMIC DNA]</scope>
    <source>
        <strain evidence="1 2">MAE2-X</strain>
    </source>
</reference>
<name>A0ABX7EPT0_9HYPH</name>
<dbReference type="RefSeq" id="WP_203017318.1">
    <property type="nucleotide sequence ID" value="NZ_CP032405.1"/>
</dbReference>
<dbReference type="EMBL" id="CP032405">
    <property type="protein sequence ID" value="QRF49987.1"/>
    <property type="molecule type" value="Genomic_DNA"/>
</dbReference>
<keyword evidence="2" id="KW-1185">Reference proteome</keyword>
<proteinExistence type="predicted"/>
<sequence length="82" mass="9036">MSGKIDLTKLSHEQLMHMVDVRGQALQMHHAADQQLLQMIEAEKLTDQHVAGYVKAKNDILAGLQVAEEKIMAGHAKPPLAN</sequence>
<dbReference type="Proteomes" id="UP000596351">
    <property type="component" value="Chromosome"/>
</dbReference>
<evidence type="ECO:0000313" key="2">
    <source>
        <dbReference type="Proteomes" id="UP000596351"/>
    </source>
</evidence>
<accession>A0ABX7EPT0</accession>
<evidence type="ECO:0000313" key="1">
    <source>
        <dbReference type="EMBL" id="QRF49987.1"/>
    </source>
</evidence>
<protein>
    <submittedName>
        <fullName evidence="1">Uncharacterized protein</fullName>
    </submittedName>
</protein>